<feature type="compositionally biased region" description="Basic and acidic residues" evidence="1">
    <location>
        <begin position="76"/>
        <end position="106"/>
    </location>
</feature>
<proteinExistence type="predicted"/>
<name>A0A367LHG9_9HYPO</name>
<dbReference type="Proteomes" id="UP000253664">
    <property type="component" value="Unassembled WGS sequence"/>
</dbReference>
<organism evidence="2 3">
    <name type="scientific">Ophiocordyceps polyrhachis-furcata BCC 54312</name>
    <dbReference type="NCBI Taxonomy" id="1330021"/>
    <lineage>
        <taxon>Eukaryota</taxon>
        <taxon>Fungi</taxon>
        <taxon>Dikarya</taxon>
        <taxon>Ascomycota</taxon>
        <taxon>Pezizomycotina</taxon>
        <taxon>Sordariomycetes</taxon>
        <taxon>Hypocreomycetidae</taxon>
        <taxon>Hypocreales</taxon>
        <taxon>Ophiocordycipitaceae</taxon>
        <taxon>Ophiocordyceps</taxon>
    </lineage>
</organism>
<accession>A0A367LHG9</accession>
<evidence type="ECO:0000256" key="1">
    <source>
        <dbReference type="SAM" id="MobiDB-lite"/>
    </source>
</evidence>
<dbReference type="EMBL" id="LKCN02000005">
    <property type="protein sequence ID" value="RCI13837.1"/>
    <property type="molecule type" value="Genomic_DNA"/>
</dbReference>
<dbReference type="AlphaFoldDB" id="A0A367LHG9"/>
<reference evidence="2 3" key="1">
    <citation type="journal article" date="2015" name="BMC Genomics">
        <title>Insights from the genome of Ophiocordyceps polyrhachis-furcata to pathogenicity and host specificity in insect fungi.</title>
        <authorList>
            <person name="Wichadakul D."/>
            <person name="Kobmoo N."/>
            <person name="Ingsriswang S."/>
            <person name="Tangphatsornruang S."/>
            <person name="Chantasingh D."/>
            <person name="Luangsa-ard J.J."/>
            <person name="Eurwilaichitr L."/>
        </authorList>
    </citation>
    <scope>NUCLEOTIDE SEQUENCE [LARGE SCALE GENOMIC DNA]</scope>
    <source>
        <strain evidence="2 3">BCC 54312</strain>
    </source>
</reference>
<evidence type="ECO:0000313" key="3">
    <source>
        <dbReference type="Proteomes" id="UP000253664"/>
    </source>
</evidence>
<comment type="caution">
    <text evidence="2">The sequence shown here is derived from an EMBL/GenBank/DDBJ whole genome shotgun (WGS) entry which is preliminary data.</text>
</comment>
<protein>
    <submittedName>
        <fullName evidence="2">Uncharacterized protein</fullName>
    </submittedName>
</protein>
<feature type="region of interest" description="Disordered" evidence="1">
    <location>
        <begin position="74"/>
        <end position="106"/>
    </location>
</feature>
<gene>
    <name evidence="2" type="ORF">L249_8061</name>
</gene>
<evidence type="ECO:0000313" key="2">
    <source>
        <dbReference type="EMBL" id="RCI13837.1"/>
    </source>
</evidence>
<sequence>MGGILLDKSENRLHVMSRYVRALYQGKFIVNRGRRGGVPGTCTQTDKTWLQRDIMSGANDGAFQSAWAAGWAAKGEGSRCSREKSGRTEERERETDRQTRQTDELV</sequence>
<keyword evidence="3" id="KW-1185">Reference proteome</keyword>